<dbReference type="Proteomes" id="UP000199501">
    <property type="component" value="Unassembled WGS sequence"/>
</dbReference>
<accession>A0A1G6UW37</accession>
<dbReference type="AlphaFoldDB" id="A0A1G6UW37"/>
<name>A0A1G6UW37_9PSEU</name>
<dbReference type="EMBL" id="FMZZ01000011">
    <property type="protein sequence ID" value="SDD45538.1"/>
    <property type="molecule type" value="Genomic_DNA"/>
</dbReference>
<gene>
    <name evidence="1" type="ORF">SAMN05216174_111118</name>
</gene>
<sequence>MENTPFGRKQIAPRELCVQAGRAAAAICFAAYDDVALTVLTGLGVPEPERLTGPAVTLVADMRLRRLATDTPGTNGRRGGDETAGQPCGAVNTGPAIAATARLTCGACVVSSSGTPWKTGTGTFRCCCGGVVGIS</sequence>
<evidence type="ECO:0000313" key="2">
    <source>
        <dbReference type="Proteomes" id="UP000199501"/>
    </source>
</evidence>
<proteinExistence type="predicted"/>
<evidence type="ECO:0000313" key="1">
    <source>
        <dbReference type="EMBL" id="SDD45538.1"/>
    </source>
</evidence>
<dbReference type="RefSeq" id="WP_175482973.1">
    <property type="nucleotide sequence ID" value="NZ_FMZZ01000011.1"/>
</dbReference>
<dbReference type="STRING" id="1271860.SAMN05216174_111118"/>
<reference evidence="2" key="1">
    <citation type="submission" date="2016-10" db="EMBL/GenBank/DDBJ databases">
        <authorList>
            <person name="Varghese N."/>
            <person name="Submissions S."/>
        </authorList>
    </citation>
    <scope>NUCLEOTIDE SEQUENCE [LARGE SCALE GENOMIC DNA]</scope>
    <source>
        <strain evidence="2">IBRC-M 10403</strain>
    </source>
</reference>
<protein>
    <submittedName>
        <fullName evidence="1">Uncharacterized protein</fullName>
    </submittedName>
</protein>
<keyword evidence="2" id="KW-1185">Reference proteome</keyword>
<organism evidence="1 2">
    <name type="scientific">Actinokineospora iranica</name>
    <dbReference type="NCBI Taxonomy" id="1271860"/>
    <lineage>
        <taxon>Bacteria</taxon>
        <taxon>Bacillati</taxon>
        <taxon>Actinomycetota</taxon>
        <taxon>Actinomycetes</taxon>
        <taxon>Pseudonocardiales</taxon>
        <taxon>Pseudonocardiaceae</taxon>
        <taxon>Actinokineospora</taxon>
    </lineage>
</organism>